<dbReference type="InterPro" id="IPR015943">
    <property type="entry name" value="WD40/YVTN_repeat-like_dom_sf"/>
</dbReference>
<dbReference type="SMART" id="SM00320">
    <property type="entry name" value="WD40"/>
    <property type="match status" value="7"/>
</dbReference>
<dbReference type="GO" id="GO:0005737">
    <property type="term" value="C:cytoplasm"/>
    <property type="evidence" value="ECO:0007669"/>
    <property type="project" value="UniProtKB-SubCell"/>
</dbReference>
<evidence type="ECO:0000256" key="2">
    <source>
        <dbReference type="ARBA" id="ARBA00022490"/>
    </source>
</evidence>
<organism evidence="9">
    <name type="scientific">Dendroctonus ponderosae</name>
    <name type="common">Mountain pine beetle</name>
    <dbReference type="NCBI Taxonomy" id="77166"/>
    <lineage>
        <taxon>Eukaryota</taxon>
        <taxon>Metazoa</taxon>
        <taxon>Ecdysozoa</taxon>
        <taxon>Arthropoda</taxon>
        <taxon>Hexapoda</taxon>
        <taxon>Insecta</taxon>
        <taxon>Pterygota</taxon>
        <taxon>Neoptera</taxon>
        <taxon>Endopterygota</taxon>
        <taxon>Coleoptera</taxon>
        <taxon>Polyphaga</taxon>
        <taxon>Cucujiformia</taxon>
        <taxon>Curculionidae</taxon>
        <taxon>Scolytinae</taxon>
        <taxon>Dendroctonus</taxon>
    </lineage>
</organism>
<sequence>MNLSCLSTIDCSQGAVRAVRFNVDGTYCLTCGADKKIKLWNPYRHLMLKTYGGHAGEVLDVCASCDSSQIVSCSADKSVIVWDVSTGQPLKRYRGHAAGATCLALNEDSTIAISGSLDNTLMCWDLRARGDSACQTLREAKDCISTVRISDVEILSGSVDGCARRYDLRNGKCDEDFVGASITSATFTRDGQCLLIGAADNKLRLLDKNTGELLLEYTGHKIDSFTIESEVITNDNYILSGSVDGNVWCWDLVSGEVKYKYTHERNKVVQSISVHPKKDAFLSASTNTIKLWGDASEIPQEEQSGD</sequence>
<feature type="repeat" description="WD" evidence="8">
    <location>
        <begin position="93"/>
        <end position="127"/>
    </location>
</feature>
<dbReference type="OrthoDB" id="71437at2759"/>
<evidence type="ECO:0000256" key="4">
    <source>
        <dbReference type="ARBA" id="ARBA00022737"/>
    </source>
</evidence>
<dbReference type="EMBL" id="BT126672">
    <property type="protein sequence ID" value="AEE61635.1"/>
    <property type="molecule type" value="mRNA"/>
</dbReference>
<dbReference type="CDD" id="cd00200">
    <property type="entry name" value="WD40"/>
    <property type="match status" value="1"/>
</dbReference>
<dbReference type="PANTHER" id="PTHR22842:SF3">
    <property type="entry name" value="WD REPEAT DOMAIN-CONTAINING PROTEIN 83"/>
    <property type="match status" value="1"/>
</dbReference>
<dbReference type="InterPro" id="IPR019775">
    <property type="entry name" value="WD40_repeat_CS"/>
</dbReference>
<evidence type="ECO:0000313" key="9">
    <source>
        <dbReference type="EMBL" id="AEE61635.1"/>
    </source>
</evidence>
<feature type="repeat" description="WD" evidence="8">
    <location>
        <begin position="51"/>
        <end position="92"/>
    </location>
</feature>
<dbReference type="PANTHER" id="PTHR22842">
    <property type="entry name" value="WD40 REPEAT PROTEIN"/>
    <property type="match status" value="1"/>
</dbReference>
<dbReference type="PRINTS" id="PR00320">
    <property type="entry name" value="GPROTEINBRPT"/>
</dbReference>
<dbReference type="AlphaFoldDB" id="J3JTW3"/>
<evidence type="ECO:0000256" key="1">
    <source>
        <dbReference type="ARBA" id="ARBA00004496"/>
    </source>
</evidence>
<dbReference type="InterPro" id="IPR051980">
    <property type="entry name" value="WD_repeat_MORG1"/>
</dbReference>
<comment type="similarity">
    <text evidence="5">Belongs to the WD repeat MORG1 family.</text>
</comment>
<dbReference type="PROSITE" id="PS50294">
    <property type="entry name" value="WD_REPEATS_REGION"/>
    <property type="match status" value="2"/>
</dbReference>
<dbReference type="InterPro" id="IPR020472">
    <property type="entry name" value="WD40_PAC1"/>
</dbReference>
<keyword evidence="3 8" id="KW-0853">WD repeat</keyword>
<accession>J3JTW3</accession>
<evidence type="ECO:0000256" key="7">
    <source>
        <dbReference type="ARBA" id="ARBA00042222"/>
    </source>
</evidence>
<feature type="repeat" description="WD" evidence="8">
    <location>
        <begin position="9"/>
        <end position="41"/>
    </location>
</feature>
<protein>
    <recommendedName>
        <fullName evidence="6">WD repeat domain-containing protein 83</fullName>
    </recommendedName>
    <alternativeName>
        <fullName evidence="7">Mitogen-activated protein kinase organizer 1</fullName>
    </alternativeName>
</protein>
<dbReference type="InterPro" id="IPR001680">
    <property type="entry name" value="WD40_rpt"/>
</dbReference>
<dbReference type="PROSITE" id="PS50082">
    <property type="entry name" value="WD_REPEATS_2"/>
    <property type="match status" value="3"/>
</dbReference>
<dbReference type="PROSITE" id="PS00678">
    <property type="entry name" value="WD_REPEATS_1"/>
    <property type="match status" value="1"/>
</dbReference>
<keyword evidence="4" id="KW-0677">Repeat</keyword>
<reference evidence="9" key="1">
    <citation type="journal article" date="2012" name="Insect Biochem. Mol. Biol.">
        <title>Transcriptome and full-length cDNA resources for the mountain pine beetle, Dendroctonus ponderosae Hopkins, a major insect pest of pine forests.</title>
        <authorList>
            <person name="Keeling C.I."/>
            <person name="Henderson H."/>
            <person name="Li M."/>
            <person name="Yuen M."/>
            <person name="Clark E.L."/>
            <person name="Fraser J.D."/>
            <person name="Huber D.P."/>
            <person name="Liao N.Y."/>
            <person name="Roderick Docking T."/>
            <person name="Birol I."/>
            <person name="Chan S.K."/>
            <person name="Taylor G.A."/>
            <person name="Palmquist D."/>
            <person name="Jones S.J."/>
            <person name="Bohlmann J."/>
        </authorList>
    </citation>
    <scope>NUCLEOTIDE SEQUENCE</scope>
    <source>
        <tissue evidence="9">Whole larvae</tissue>
    </source>
</reference>
<dbReference type="Gene3D" id="2.130.10.10">
    <property type="entry name" value="YVTN repeat-like/Quinoprotein amine dehydrogenase"/>
    <property type="match status" value="1"/>
</dbReference>
<evidence type="ECO:0000256" key="8">
    <source>
        <dbReference type="PROSITE-ProRule" id="PRU00221"/>
    </source>
</evidence>
<dbReference type="SUPFAM" id="SSF50978">
    <property type="entry name" value="WD40 repeat-like"/>
    <property type="match status" value="1"/>
</dbReference>
<comment type="subcellular location">
    <subcellularLocation>
        <location evidence="1">Cytoplasm</location>
    </subcellularLocation>
</comment>
<dbReference type="InterPro" id="IPR036322">
    <property type="entry name" value="WD40_repeat_dom_sf"/>
</dbReference>
<name>J3JTW3_DENPD</name>
<evidence type="ECO:0000256" key="6">
    <source>
        <dbReference type="ARBA" id="ARBA00040453"/>
    </source>
</evidence>
<keyword evidence="2" id="KW-0963">Cytoplasm</keyword>
<evidence type="ECO:0000256" key="3">
    <source>
        <dbReference type="ARBA" id="ARBA00022574"/>
    </source>
</evidence>
<dbReference type="GO" id="GO:0000398">
    <property type="term" value="P:mRNA splicing, via spliceosome"/>
    <property type="evidence" value="ECO:0007669"/>
    <property type="project" value="TreeGrafter"/>
</dbReference>
<dbReference type="Pfam" id="PF00400">
    <property type="entry name" value="WD40"/>
    <property type="match status" value="5"/>
</dbReference>
<proteinExistence type="evidence at transcript level"/>
<evidence type="ECO:0000256" key="5">
    <source>
        <dbReference type="ARBA" id="ARBA00038145"/>
    </source>
</evidence>
<dbReference type="GO" id="GO:0071013">
    <property type="term" value="C:catalytic step 2 spliceosome"/>
    <property type="evidence" value="ECO:0007669"/>
    <property type="project" value="TreeGrafter"/>
</dbReference>